<evidence type="ECO:0000313" key="3">
    <source>
        <dbReference type="EMBL" id="SCJ77648.1"/>
    </source>
</evidence>
<feature type="binding site" evidence="1">
    <location>
        <begin position="34"/>
        <end position="37"/>
    </location>
    <ligand>
        <name>substrate</name>
    </ligand>
</feature>
<dbReference type="SUPFAM" id="SSF52335">
    <property type="entry name" value="Methylglyoxal synthase-like"/>
    <property type="match status" value="1"/>
</dbReference>
<evidence type="ECO:0000256" key="1">
    <source>
        <dbReference type="HAMAP-Rule" id="MF_00549"/>
    </source>
</evidence>
<dbReference type="InterPro" id="IPR036914">
    <property type="entry name" value="MGS-like_dom_sf"/>
</dbReference>
<name>A0A1C6J6M4_9FIRM</name>
<dbReference type="GO" id="GO:0005829">
    <property type="term" value="C:cytosol"/>
    <property type="evidence" value="ECO:0007669"/>
    <property type="project" value="TreeGrafter"/>
</dbReference>
<sequence>MNIAIIANDSKKELMVQFCIAYCGILSRHELCSTGTTGRLVAEATGLAIQKFLSGAQGGQQQISARIANNEIDLVLFFRDSISPNVSKAGDNNMLRLCDVHNIPVATNMATAEVLIHGLDRGDLDWRNIVNPKNAGAAQ</sequence>
<comment type="caution">
    <text evidence="1">Lacks conserved residue(s) required for the propagation of feature annotation.</text>
</comment>
<dbReference type="GO" id="GO:0019242">
    <property type="term" value="P:methylglyoxal biosynthetic process"/>
    <property type="evidence" value="ECO:0007669"/>
    <property type="project" value="UniProtKB-UniRule"/>
</dbReference>
<dbReference type="NCBIfam" id="NF003559">
    <property type="entry name" value="PRK05234.1"/>
    <property type="match status" value="1"/>
</dbReference>
<comment type="catalytic activity">
    <reaction evidence="1">
        <text>dihydroxyacetone phosphate = methylglyoxal + phosphate</text>
        <dbReference type="Rhea" id="RHEA:17937"/>
        <dbReference type="ChEBI" id="CHEBI:17158"/>
        <dbReference type="ChEBI" id="CHEBI:43474"/>
        <dbReference type="ChEBI" id="CHEBI:57642"/>
        <dbReference type="EC" id="4.2.3.3"/>
    </reaction>
</comment>
<reference evidence="3" key="1">
    <citation type="submission" date="2015-09" db="EMBL/GenBank/DDBJ databases">
        <authorList>
            <consortium name="Pathogen Informatics"/>
        </authorList>
    </citation>
    <scope>NUCLEOTIDE SEQUENCE</scope>
    <source>
        <strain evidence="3">2789STDY5834896</strain>
    </source>
</reference>
<dbReference type="PROSITE" id="PS51855">
    <property type="entry name" value="MGS"/>
    <property type="match status" value="1"/>
</dbReference>
<dbReference type="InterPro" id="IPR004363">
    <property type="entry name" value="Methylgl_synth"/>
</dbReference>
<dbReference type="EMBL" id="FMHG01000001">
    <property type="protein sequence ID" value="SCJ77648.1"/>
    <property type="molecule type" value="Genomic_DNA"/>
</dbReference>
<dbReference type="PIRSF" id="PIRSF006614">
    <property type="entry name" value="Methylglyox_syn"/>
    <property type="match status" value="1"/>
</dbReference>
<dbReference type="PANTHER" id="PTHR30492">
    <property type="entry name" value="METHYLGLYOXAL SYNTHASE"/>
    <property type="match status" value="1"/>
</dbReference>
<accession>A0A1C6J6M4</accession>
<evidence type="ECO:0000259" key="2">
    <source>
        <dbReference type="PROSITE" id="PS51855"/>
    </source>
</evidence>
<feature type="domain" description="MGS-like" evidence="2">
    <location>
        <begin position="1"/>
        <end position="139"/>
    </location>
</feature>
<feature type="binding site" evidence="1">
    <location>
        <begin position="54"/>
        <end position="55"/>
    </location>
    <ligand>
        <name>substrate</name>
    </ligand>
</feature>
<dbReference type="Pfam" id="PF02142">
    <property type="entry name" value="MGS"/>
    <property type="match status" value="1"/>
</dbReference>
<comment type="similarity">
    <text evidence="1">Belongs to the methylglyoxal synthase family.</text>
</comment>
<gene>
    <name evidence="1 3" type="primary">mgsA</name>
    <name evidence="3" type="ORF">SAMEA3545359_01950</name>
</gene>
<organism evidence="3">
    <name type="scientific">uncultured Anaerotruncus sp</name>
    <dbReference type="NCBI Taxonomy" id="905011"/>
    <lineage>
        <taxon>Bacteria</taxon>
        <taxon>Bacillati</taxon>
        <taxon>Bacillota</taxon>
        <taxon>Clostridia</taxon>
        <taxon>Eubacteriales</taxon>
        <taxon>Oscillospiraceae</taxon>
        <taxon>Anaerotruncus</taxon>
        <taxon>environmental samples</taxon>
    </lineage>
</organism>
<dbReference type="AlphaFoldDB" id="A0A1C6J6M4"/>
<proteinExistence type="inferred from homology"/>
<dbReference type="PANTHER" id="PTHR30492:SF0">
    <property type="entry name" value="METHYLGLYOXAL SYNTHASE"/>
    <property type="match status" value="1"/>
</dbReference>
<dbReference type="EC" id="4.2.3.3" evidence="1"/>
<comment type="function">
    <text evidence="1">Catalyzes the formation of methylglyoxal from dihydroxyacetone phosphate.</text>
</comment>
<dbReference type="HAMAP" id="MF_00549">
    <property type="entry name" value="Methylglyoxal_synth"/>
    <property type="match status" value="1"/>
</dbReference>
<keyword evidence="1 3" id="KW-0456">Lyase</keyword>
<protein>
    <recommendedName>
        <fullName evidence="1">Methylglyoxal synthase</fullName>
        <shortName evidence="1">MGS</shortName>
        <ecNumber evidence="1">4.2.3.3</ecNumber>
    </recommendedName>
</protein>
<feature type="binding site" evidence="1">
    <location>
        <position position="12"/>
    </location>
    <ligand>
        <name>substrate</name>
    </ligand>
</feature>
<dbReference type="GO" id="GO:0008929">
    <property type="term" value="F:methylglyoxal synthase activity"/>
    <property type="evidence" value="ECO:0007669"/>
    <property type="project" value="UniProtKB-UniRule"/>
</dbReference>
<dbReference type="InterPro" id="IPR011607">
    <property type="entry name" value="MGS-like_dom"/>
</dbReference>
<dbReference type="SMART" id="SM00851">
    <property type="entry name" value="MGS"/>
    <property type="match status" value="1"/>
</dbReference>
<dbReference type="Gene3D" id="3.40.50.1380">
    <property type="entry name" value="Methylglyoxal synthase-like domain"/>
    <property type="match status" value="1"/>
</dbReference>